<keyword evidence="5" id="KW-0997">Cell inner membrane</keyword>
<evidence type="ECO:0000256" key="3">
    <source>
        <dbReference type="ARBA" id="ARBA00022448"/>
    </source>
</evidence>
<dbReference type="EMBL" id="SIJK02000011">
    <property type="protein sequence ID" value="MBP1465723.1"/>
    <property type="molecule type" value="Genomic_DNA"/>
</dbReference>
<comment type="caution">
    <text evidence="11">The sequence shown here is derived from an EMBL/GenBank/DDBJ whole genome shotgun (WGS) entry which is preliminary data.</text>
</comment>
<keyword evidence="12" id="KW-1185">Reference proteome</keyword>
<feature type="transmembrane region" description="Helical" evidence="9">
    <location>
        <begin position="249"/>
        <end position="268"/>
    </location>
</feature>
<keyword evidence="7 9" id="KW-1133">Transmembrane helix</keyword>
<evidence type="ECO:0000256" key="2">
    <source>
        <dbReference type="ARBA" id="ARBA00007783"/>
    </source>
</evidence>
<evidence type="ECO:0000256" key="4">
    <source>
        <dbReference type="ARBA" id="ARBA00022475"/>
    </source>
</evidence>
<evidence type="ECO:0000313" key="11">
    <source>
        <dbReference type="EMBL" id="MBP1465723.1"/>
    </source>
</evidence>
<comment type="similarity">
    <text evidence="2 9">Belongs to the ABC-2 integral membrane protein family.</text>
</comment>
<accession>A0ABS4D8G6</accession>
<evidence type="ECO:0000256" key="7">
    <source>
        <dbReference type="ARBA" id="ARBA00022989"/>
    </source>
</evidence>
<reference evidence="11 12" key="1">
    <citation type="submission" date="2021-03" db="EMBL/GenBank/DDBJ databases">
        <authorList>
            <person name="Grouzdev D.S."/>
        </authorList>
    </citation>
    <scope>NUCLEOTIDE SEQUENCE [LARGE SCALE GENOMIC DNA]</scope>
    <source>
        <strain evidence="11 12">M50-1</strain>
    </source>
</reference>
<feature type="transmembrane region" description="Helical" evidence="9">
    <location>
        <begin position="51"/>
        <end position="72"/>
    </location>
</feature>
<feature type="transmembrane region" description="Helical" evidence="9">
    <location>
        <begin position="195"/>
        <end position="217"/>
    </location>
</feature>
<feature type="transmembrane region" description="Helical" evidence="9">
    <location>
        <begin position="160"/>
        <end position="183"/>
    </location>
</feature>
<dbReference type="PROSITE" id="PS51012">
    <property type="entry name" value="ABC_TM2"/>
    <property type="match status" value="1"/>
</dbReference>
<proteinExistence type="inferred from homology"/>
<dbReference type="Proteomes" id="UP001193081">
    <property type="component" value="Unassembled WGS sequence"/>
</dbReference>
<evidence type="ECO:0000256" key="6">
    <source>
        <dbReference type="ARBA" id="ARBA00022692"/>
    </source>
</evidence>
<organism evidence="11 12">
    <name type="scientific">Candidatus Chloroploca mongolica</name>
    <dbReference type="NCBI Taxonomy" id="2528176"/>
    <lineage>
        <taxon>Bacteria</taxon>
        <taxon>Bacillati</taxon>
        <taxon>Chloroflexota</taxon>
        <taxon>Chloroflexia</taxon>
        <taxon>Chloroflexales</taxon>
        <taxon>Chloroflexineae</taxon>
        <taxon>Oscillochloridaceae</taxon>
        <taxon>Candidatus Chloroploca</taxon>
    </lineage>
</organism>
<evidence type="ECO:0000256" key="5">
    <source>
        <dbReference type="ARBA" id="ARBA00022519"/>
    </source>
</evidence>
<evidence type="ECO:0000256" key="9">
    <source>
        <dbReference type="RuleBase" id="RU361157"/>
    </source>
</evidence>
<keyword evidence="6 9" id="KW-0812">Transmembrane</keyword>
<sequence length="282" mass="32080">MHNTPTKQTEHLLILEPGRADKNYWRDLWRYRELFLILAWRDVSVRYKQTIIGLAWAVIRPFLTMIVFTIIFGRVAGLPSDGNAPYALMVFAAMLPWTLFSSALSEASNSLIGNANLISKVYFPRLIIPTATVVTAFIDFLISFVILVGMMIWYQYAPSWSIVLLPGFMLLALLASLGPGLWITALNVKYRDFRYIIPFVVQFGLYVSPVGFSSNVIPEQWRLVYSLNPMVGVIDGFRWAILGADSPPYWPGFALSLLVVAFFLWLGISQFRKMEKSFADMI</sequence>
<dbReference type="Pfam" id="PF01061">
    <property type="entry name" value="ABC2_membrane"/>
    <property type="match status" value="1"/>
</dbReference>
<feature type="transmembrane region" description="Helical" evidence="9">
    <location>
        <begin position="84"/>
        <end position="105"/>
    </location>
</feature>
<feature type="transmembrane region" description="Helical" evidence="9">
    <location>
        <begin position="126"/>
        <end position="154"/>
    </location>
</feature>
<dbReference type="PANTHER" id="PTHR30413:SF8">
    <property type="entry name" value="TRANSPORT PERMEASE PROTEIN"/>
    <property type="match status" value="1"/>
</dbReference>
<keyword evidence="3 9" id="KW-0813">Transport</keyword>
<dbReference type="RefSeq" id="WP_135477751.1">
    <property type="nucleotide sequence ID" value="NZ_SIJK02000011.1"/>
</dbReference>
<gene>
    <name evidence="11" type="ORF">EYB53_008400</name>
</gene>
<evidence type="ECO:0000259" key="10">
    <source>
        <dbReference type="PROSITE" id="PS51012"/>
    </source>
</evidence>
<protein>
    <recommendedName>
        <fullName evidence="9">Transport permease protein</fullName>
    </recommendedName>
</protein>
<evidence type="ECO:0000256" key="1">
    <source>
        <dbReference type="ARBA" id="ARBA00004429"/>
    </source>
</evidence>
<dbReference type="PANTHER" id="PTHR30413">
    <property type="entry name" value="INNER MEMBRANE TRANSPORT PERMEASE"/>
    <property type="match status" value="1"/>
</dbReference>
<comment type="subcellular location">
    <subcellularLocation>
        <location evidence="1">Cell inner membrane</location>
        <topology evidence="1">Multi-pass membrane protein</topology>
    </subcellularLocation>
    <subcellularLocation>
        <location evidence="9">Cell membrane</location>
        <topology evidence="9">Multi-pass membrane protein</topology>
    </subcellularLocation>
</comment>
<dbReference type="InterPro" id="IPR047817">
    <property type="entry name" value="ABC2_TM_bact-type"/>
</dbReference>
<keyword evidence="8 9" id="KW-0472">Membrane</keyword>
<evidence type="ECO:0000256" key="8">
    <source>
        <dbReference type="ARBA" id="ARBA00023136"/>
    </source>
</evidence>
<evidence type="ECO:0000313" key="12">
    <source>
        <dbReference type="Proteomes" id="UP001193081"/>
    </source>
</evidence>
<dbReference type="InterPro" id="IPR013525">
    <property type="entry name" value="ABC2_TM"/>
</dbReference>
<feature type="domain" description="ABC transmembrane type-2" evidence="10">
    <location>
        <begin position="52"/>
        <end position="274"/>
    </location>
</feature>
<name>A0ABS4D8G6_9CHLR</name>
<keyword evidence="4 9" id="KW-1003">Cell membrane</keyword>